<sequence length="815" mass="87513">MTQATNPYQMWLGLNVAGRPDCYTLLGLPTYEADTGKIMVAAQNALSRASIPMAPADEPLRQTLVSEIQLAQNCLLDPAQKQAYDQQLQAYFSGQAAPVAVAQPVAAAPVQHATPIQQAMPASPASDSSSDIPLKAKKASAATSAKSRAKNSAFGLYMGGVAILLLAAISGGALYLFTEKVEEPIAKADPQPADTSPKPLIKEESEQTKKNANSLPGPKNGNRPTSNDLASSIPGLGDPEETMAGMPAMPTKPPEPQATAKDQAELKSALETAWRGISEQDFAKSSIALDKVRKAPKTPTGKTDFDRVDQFVQDLMAYNRALNEGSASLRENEELTVGSTTFTITTLDDRRVVVRFAGQNKGYERGELPEGFQRAIALSRLKGEDSVKQRVEASHLLLSPKADIEYVRNLWTQSGADGGALAALEAGKRKYLADSMVADNSPAMPTEMISTPTDTNSMSPMENRETTPADSTADVAQLANLMKQARQQIIDRNATAAQQLISQAAPLVSAPAHQEKLGYLKEVADLNQQFWQAVSGSLTKLPADSELDVNGKLIRIVESDSNRLVIRMDGENHRYTLADIPAGLAKFLAEQELPTQADSKKIIGAFLLVTPEGGPDKAREEWATGFLDEEEVNNLAGVVTDPYKLADDLIKQANIPAETEISQPAAAFQEQWNSRIQSAQRLDDHAKIGQDMATAAMAMPNGSPQQFAGFRYALAEAARGGDFATCSHIIQDWHTRFAIDQGEWHLKAMQLAAGSSMSSKMHAAIAQHAIKHVPLLKASGQTKAASAMQALAEDSARKARDKDLVEAVKQLSSTP</sequence>
<feature type="compositionally biased region" description="Polar residues" evidence="1">
    <location>
        <begin position="448"/>
        <end position="461"/>
    </location>
</feature>
<organism evidence="3 4">
    <name type="scientific">Bremerella alba</name>
    <dbReference type="NCBI Taxonomy" id="980252"/>
    <lineage>
        <taxon>Bacteria</taxon>
        <taxon>Pseudomonadati</taxon>
        <taxon>Planctomycetota</taxon>
        <taxon>Planctomycetia</taxon>
        <taxon>Pirellulales</taxon>
        <taxon>Pirellulaceae</taxon>
        <taxon>Bremerella</taxon>
    </lineage>
</organism>
<dbReference type="RefSeq" id="WP_207395335.1">
    <property type="nucleotide sequence ID" value="NZ_JABRWO010000002.1"/>
</dbReference>
<dbReference type="Proteomes" id="UP000551616">
    <property type="component" value="Unassembled WGS sequence"/>
</dbReference>
<evidence type="ECO:0000256" key="1">
    <source>
        <dbReference type="SAM" id="MobiDB-lite"/>
    </source>
</evidence>
<gene>
    <name evidence="3" type="ORF">HOV93_10070</name>
</gene>
<feature type="transmembrane region" description="Helical" evidence="2">
    <location>
        <begin position="154"/>
        <end position="177"/>
    </location>
</feature>
<keyword evidence="2" id="KW-1133">Transmembrane helix</keyword>
<protein>
    <submittedName>
        <fullName evidence="3">Uncharacterized protein</fullName>
    </submittedName>
</protein>
<dbReference type="EMBL" id="JABRWO010000002">
    <property type="protein sequence ID" value="MBA2113854.1"/>
    <property type="molecule type" value="Genomic_DNA"/>
</dbReference>
<feature type="region of interest" description="Disordered" evidence="1">
    <location>
        <begin position="187"/>
        <end position="264"/>
    </location>
</feature>
<keyword evidence="2" id="KW-0472">Membrane</keyword>
<feature type="compositionally biased region" description="Basic and acidic residues" evidence="1">
    <location>
        <begin position="200"/>
        <end position="209"/>
    </location>
</feature>
<keyword evidence="2" id="KW-0812">Transmembrane</keyword>
<name>A0A7V8V2Q1_9BACT</name>
<comment type="caution">
    <text evidence="3">The sequence shown here is derived from an EMBL/GenBank/DDBJ whole genome shotgun (WGS) entry which is preliminary data.</text>
</comment>
<evidence type="ECO:0000313" key="4">
    <source>
        <dbReference type="Proteomes" id="UP000551616"/>
    </source>
</evidence>
<evidence type="ECO:0000256" key="2">
    <source>
        <dbReference type="SAM" id="Phobius"/>
    </source>
</evidence>
<accession>A0A7V8V2Q1</accession>
<keyword evidence="4" id="KW-1185">Reference proteome</keyword>
<reference evidence="3 4" key="1">
    <citation type="submission" date="2020-05" db="EMBL/GenBank/DDBJ databases">
        <title>Bremerella alba sp. nov., a novel planctomycete isolated from the surface of the macroalga Fucus spiralis.</title>
        <authorList>
            <person name="Godinho O."/>
            <person name="Botelho R."/>
            <person name="Albuquerque L."/>
            <person name="Wiegand S."/>
            <person name="Da Costa M.S."/>
            <person name="Lobo-Da-Cunha A."/>
            <person name="Jogler C."/>
            <person name="Lage O.M."/>
        </authorList>
    </citation>
    <scope>NUCLEOTIDE SEQUENCE [LARGE SCALE GENOMIC DNA]</scope>
    <source>
        <strain evidence="3 4">FF15</strain>
    </source>
</reference>
<evidence type="ECO:0000313" key="3">
    <source>
        <dbReference type="EMBL" id="MBA2113854.1"/>
    </source>
</evidence>
<dbReference type="AlphaFoldDB" id="A0A7V8V2Q1"/>
<proteinExistence type="predicted"/>
<feature type="region of interest" description="Disordered" evidence="1">
    <location>
        <begin position="442"/>
        <end position="468"/>
    </location>
</feature>